<dbReference type="InterPro" id="IPR000719">
    <property type="entry name" value="Prot_kinase_dom"/>
</dbReference>
<dbReference type="InterPro" id="IPR001245">
    <property type="entry name" value="Ser-Thr/Tyr_kinase_cat_dom"/>
</dbReference>
<dbReference type="AlphaFoldDB" id="A0A2N0NSB4"/>
<dbReference type="Proteomes" id="UP000232722">
    <property type="component" value="Unassembled WGS sequence"/>
</dbReference>
<dbReference type="GO" id="GO:0004674">
    <property type="term" value="F:protein serine/threonine kinase activity"/>
    <property type="evidence" value="ECO:0007669"/>
    <property type="project" value="TreeGrafter"/>
</dbReference>
<dbReference type="SUPFAM" id="SSF56112">
    <property type="entry name" value="Protein kinase-like (PK-like)"/>
    <property type="match status" value="1"/>
</dbReference>
<keyword evidence="2" id="KW-0808">Transferase</keyword>
<dbReference type="VEuPathDB" id="FungiDB:RhiirFUN_004993"/>
<comment type="caution">
    <text evidence="2">The sequence shown here is derived from an EMBL/GenBank/DDBJ whole genome shotgun (WGS) entry which is preliminary data.</text>
</comment>
<name>A0A2N0NSB4_9GLOM</name>
<reference evidence="2 3" key="1">
    <citation type="submission" date="2016-04" db="EMBL/GenBank/DDBJ databases">
        <title>Genome analyses suggest a sexual origin of heterokaryosis in a supposedly ancient asexual fungus.</title>
        <authorList>
            <person name="Ropars J."/>
            <person name="Sedzielewska K."/>
            <person name="Noel J."/>
            <person name="Charron P."/>
            <person name="Farinelli L."/>
            <person name="Marton T."/>
            <person name="Kruger M."/>
            <person name="Pelin A."/>
            <person name="Brachmann A."/>
            <person name="Corradi N."/>
        </authorList>
    </citation>
    <scope>NUCLEOTIDE SEQUENCE [LARGE SCALE GENOMIC DNA]</scope>
    <source>
        <strain evidence="2 3">A5</strain>
    </source>
</reference>
<gene>
    <name evidence="2" type="ORF">RhiirA5_433114</name>
</gene>
<dbReference type="Pfam" id="PF07714">
    <property type="entry name" value="PK_Tyr_Ser-Thr"/>
    <property type="match status" value="1"/>
</dbReference>
<proteinExistence type="predicted"/>
<accession>A0A2N0NSB4</accession>
<feature type="domain" description="Protein kinase" evidence="1">
    <location>
        <begin position="112"/>
        <end position="392"/>
    </location>
</feature>
<organism evidence="2 3">
    <name type="scientific">Rhizophagus irregularis</name>
    <dbReference type="NCBI Taxonomy" id="588596"/>
    <lineage>
        <taxon>Eukaryota</taxon>
        <taxon>Fungi</taxon>
        <taxon>Fungi incertae sedis</taxon>
        <taxon>Mucoromycota</taxon>
        <taxon>Glomeromycotina</taxon>
        <taxon>Glomeromycetes</taxon>
        <taxon>Glomerales</taxon>
        <taxon>Glomeraceae</taxon>
        <taxon>Rhizophagus</taxon>
    </lineage>
</organism>
<protein>
    <submittedName>
        <fullName evidence="2">Kinase-like protein</fullName>
    </submittedName>
</protein>
<dbReference type="InterPro" id="IPR051681">
    <property type="entry name" value="Ser/Thr_Kinases-Pseudokinases"/>
</dbReference>
<dbReference type="Gene3D" id="1.10.510.10">
    <property type="entry name" value="Transferase(Phosphotransferase) domain 1"/>
    <property type="match status" value="1"/>
</dbReference>
<dbReference type="VEuPathDB" id="FungiDB:RhiirA1_501674"/>
<dbReference type="PANTHER" id="PTHR44329">
    <property type="entry name" value="SERINE/THREONINE-PROTEIN KINASE TNNI3K-RELATED"/>
    <property type="match status" value="1"/>
</dbReference>
<keyword evidence="2" id="KW-0418">Kinase</keyword>
<dbReference type="GO" id="GO:0005524">
    <property type="term" value="F:ATP binding"/>
    <property type="evidence" value="ECO:0007669"/>
    <property type="project" value="InterPro"/>
</dbReference>
<sequence length="505" mass="58476">MNDINNNYEDDIDYDMDYEENTEDDMNYENDISHGYKCQECGQEYNGDGYNCQECGQEYNGDYCRPCNSVHFRDNFAHWTSGDSKLDELIQNFQLNAPFSSQLIEWIEYSNFENIELIANGGFGSVYKAIWKDGPIIDWDPWDMNKHKWQRKGETIVAVKKFRNATQINSEFLNEINITLKMNNSINDASTIKIYGVARDLQNGEYAIVTDFKDGGNLREFIKKNHSELTWKKFITLLGHSIWTLWQIHDKNYYHRDLHSGNILNSINKYDISPAISDFGLCRPMDQSSTDKTLYGVLPFVAPEVLRGGEFTEAADIYGFGMIMSELISGEPPFVDREYDMNLALAICNGQRPQIPEYTPEPYAKLMKRCWDPVPTNRPTAKALSNKFKCLLIILCPVKDESNESIELDRDESSELNEYKLNEINENESIELSEDDLSEDFILEVEEAFSQEREDKWKLRLAELATNPIPLKKSQNLLTSKRLNFSESLSLKLSVEDWNKLRLTD</sequence>
<dbReference type="VEuPathDB" id="FungiDB:RhiirA1_474528"/>
<dbReference type="EMBL" id="LLXJ01003193">
    <property type="protein sequence ID" value="PKB97464.1"/>
    <property type="molecule type" value="Genomic_DNA"/>
</dbReference>
<dbReference type="InterPro" id="IPR011009">
    <property type="entry name" value="Kinase-like_dom_sf"/>
</dbReference>
<evidence type="ECO:0000313" key="2">
    <source>
        <dbReference type="EMBL" id="PKB97464.1"/>
    </source>
</evidence>
<reference evidence="2 3" key="2">
    <citation type="submission" date="2017-09" db="EMBL/GenBank/DDBJ databases">
        <title>Extensive intraspecific genome diversity in a model arbuscular mycorrhizal fungus.</title>
        <authorList>
            <person name="Chen E.C."/>
            <person name="Morin E."/>
            <person name="Beaudet D."/>
            <person name="Noel J."/>
            <person name="Ndikumana S."/>
            <person name="Charron P."/>
            <person name="St-Onge C."/>
            <person name="Giorgi J."/>
            <person name="Grigoriev I.V."/>
            <person name="Roux C."/>
            <person name="Martin F.M."/>
            <person name="Corradi N."/>
        </authorList>
    </citation>
    <scope>NUCLEOTIDE SEQUENCE [LARGE SCALE GENOMIC DNA]</scope>
    <source>
        <strain evidence="2 3">A5</strain>
    </source>
</reference>
<evidence type="ECO:0000259" key="1">
    <source>
        <dbReference type="PROSITE" id="PS50011"/>
    </source>
</evidence>
<dbReference type="PROSITE" id="PS50011">
    <property type="entry name" value="PROTEIN_KINASE_DOM"/>
    <property type="match status" value="1"/>
</dbReference>
<evidence type="ECO:0000313" key="3">
    <source>
        <dbReference type="Proteomes" id="UP000232722"/>
    </source>
</evidence>
<dbReference type="PRINTS" id="PR00109">
    <property type="entry name" value="TYRKINASE"/>
</dbReference>
<dbReference type="VEuPathDB" id="FungiDB:FUN_005330"/>